<gene>
    <name evidence="1" type="ORF">Val02_82080</name>
</gene>
<dbReference type="Proteomes" id="UP000619260">
    <property type="component" value="Unassembled WGS sequence"/>
</dbReference>
<proteinExistence type="predicted"/>
<evidence type="ECO:0000313" key="2">
    <source>
        <dbReference type="Proteomes" id="UP000619260"/>
    </source>
</evidence>
<sequence length="249" mass="25837">MSATILRNVRLFTGGADLTGQSNKLEVKCEREDKDTTNFGAVDPATGNVWSSCIGGLFKTSLSGAGQWEAGDSGKVDDNAWAELGGGSVWTVGLQGAAVGGRAWFTSAMRSNYTLLGGVGDVAPWQSDALGSWPLVRGKLAHPPGTARTADGSGTALQLAAVQANQALYASLHVLSVSGTTPQIAVTVESDSSNAFASPETRIAFTTANARTGEVLRDEGAHADTWYRVVWDVSGTTPSFLFVVALGIV</sequence>
<dbReference type="EMBL" id="BOPF01000046">
    <property type="protein sequence ID" value="GIJ51322.1"/>
    <property type="molecule type" value="Genomic_DNA"/>
</dbReference>
<name>A0A8J3YVM2_9ACTN</name>
<keyword evidence="2" id="KW-1185">Reference proteome</keyword>
<protein>
    <submittedName>
        <fullName evidence="1">Uncharacterized protein</fullName>
    </submittedName>
</protein>
<comment type="caution">
    <text evidence="1">The sequence shown here is derived from an EMBL/GenBank/DDBJ whole genome shotgun (WGS) entry which is preliminary data.</text>
</comment>
<organism evidence="1 2">
    <name type="scientific">Virgisporangium aliadipatigenens</name>
    <dbReference type="NCBI Taxonomy" id="741659"/>
    <lineage>
        <taxon>Bacteria</taxon>
        <taxon>Bacillati</taxon>
        <taxon>Actinomycetota</taxon>
        <taxon>Actinomycetes</taxon>
        <taxon>Micromonosporales</taxon>
        <taxon>Micromonosporaceae</taxon>
        <taxon>Virgisporangium</taxon>
    </lineage>
</organism>
<accession>A0A8J3YVM2</accession>
<dbReference type="AlphaFoldDB" id="A0A8J3YVM2"/>
<dbReference type="RefSeq" id="WP_203904727.1">
    <property type="nucleotide sequence ID" value="NZ_BOPF01000046.1"/>
</dbReference>
<reference evidence="1" key="1">
    <citation type="submission" date="2021-01" db="EMBL/GenBank/DDBJ databases">
        <title>Whole genome shotgun sequence of Virgisporangium aliadipatigenens NBRC 105644.</title>
        <authorList>
            <person name="Komaki H."/>
            <person name="Tamura T."/>
        </authorList>
    </citation>
    <scope>NUCLEOTIDE SEQUENCE</scope>
    <source>
        <strain evidence="1">NBRC 105644</strain>
    </source>
</reference>
<evidence type="ECO:0000313" key="1">
    <source>
        <dbReference type="EMBL" id="GIJ51322.1"/>
    </source>
</evidence>